<protein>
    <recommendedName>
        <fullName evidence="2">DNA-directed DNA polymerase</fullName>
        <ecNumber evidence="2">2.7.7.7</ecNumber>
    </recommendedName>
</protein>
<evidence type="ECO:0000256" key="5">
    <source>
        <dbReference type="ARBA" id="ARBA00022705"/>
    </source>
</evidence>
<dbReference type="Pfam" id="PF03175">
    <property type="entry name" value="DNA_pol_B_2"/>
    <property type="match status" value="1"/>
</dbReference>
<gene>
    <name evidence="10" type="ORF">TSAR_012073</name>
</gene>
<accession>A0A232EUC8</accession>
<dbReference type="GO" id="GO:0003887">
    <property type="term" value="F:DNA-directed DNA polymerase activity"/>
    <property type="evidence" value="ECO:0007669"/>
    <property type="project" value="UniProtKB-KW"/>
</dbReference>
<organism evidence="10 11">
    <name type="scientific">Trichomalopsis sarcophagae</name>
    <dbReference type="NCBI Taxonomy" id="543379"/>
    <lineage>
        <taxon>Eukaryota</taxon>
        <taxon>Metazoa</taxon>
        <taxon>Ecdysozoa</taxon>
        <taxon>Arthropoda</taxon>
        <taxon>Hexapoda</taxon>
        <taxon>Insecta</taxon>
        <taxon>Pterygota</taxon>
        <taxon>Neoptera</taxon>
        <taxon>Endopterygota</taxon>
        <taxon>Hymenoptera</taxon>
        <taxon>Apocrita</taxon>
        <taxon>Proctotrupomorpha</taxon>
        <taxon>Chalcidoidea</taxon>
        <taxon>Pteromalidae</taxon>
        <taxon>Pteromalinae</taxon>
        <taxon>Trichomalopsis</taxon>
    </lineage>
</organism>
<keyword evidence="11" id="KW-1185">Reference proteome</keyword>
<dbReference type="PANTHER" id="PTHR33568:SF3">
    <property type="entry name" value="DNA-DIRECTED DNA POLYMERASE"/>
    <property type="match status" value="1"/>
</dbReference>
<evidence type="ECO:0000313" key="10">
    <source>
        <dbReference type="EMBL" id="OXU21963.1"/>
    </source>
</evidence>
<comment type="catalytic activity">
    <reaction evidence="8">
        <text>DNA(n) + a 2'-deoxyribonucleoside 5'-triphosphate = DNA(n+1) + diphosphate</text>
        <dbReference type="Rhea" id="RHEA:22508"/>
        <dbReference type="Rhea" id="RHEA-COMP:17339"/>
        <dbReference type="Rhea" id="RHEA-COMP:17340"/>
        <dbReference type="ChEBI" id="CHEBI:33019"/>
        <dbReference type="ChEBI" id="CHEBI:61560"/>
        <dbReference type="ChEBI" id="CHEBI:173112"/>
        <dbReference type="EC" id="2.7.7.7"/>
    </reaction>
</comment>
<evidence type="ECO:0000256" key="4">
    <source>
        <dbReference type="ARBA" id="ARBA00022695"/>
    </source>
</evidence>
<evidence type="ECO:0000256" key="8">
    <source>
        <dbReference type="ARBA" id="ARBA00049244"/>
    </source>
</evidence>
<comment type="similarity">
    <text evidence="1">Belongs to the DNA polymerase type-B family.</text>
</comment>
<evidence type="ECO:0000256" key="6">
    <source>
        <dbReference type="ARBA" id="ARBA00022932"/>
    </source>
</evidence>
<dbReference type="GO" id="GO:0003677">
    <property type="term" value="F:DNA binding"/>
    <property type="evidence" value="ECO:0007669"/>
    <property type="project" value="UniProtKB-KW"/>
</dbReference>
<comment type="caution">
    <text evidence="10">The sequence shown here is derived from an EMBL/GenBank/DDBJ whole genome shotgun (WGS) entry which is preliminary data.</text>
</comment>
<dbReference type="GO" id="GO:0000166">
    <property type="term" value="F:nucleotide binding"/>
    <property type="evidence" value="ECO:0007669"/>
    <property type="project" value="InterPro"/>
</dbReference>
<dbReference type="EC" id="2.7.7.7" evidence="2"/>
<feature type="non-terminal residue" evidence="10">
    <location>
        <position position="1"/>
    </location>
</feature>
<evidence type="ECO:0000256" key="3">
    <source>
        <dbReference type="ARBA" id="ARBA00022679"/>
    </source>
</evidence>
<keyword evidence="3" id="KW-0808">Transferase</keyword>
<dbReference type="Proteomes" id="UP000215335">
    <property type="component" value="Unassembled WGS sequence"/>
</dbReference>
<evidence type="ECO:0000259" key="9">
    <source>
        <dbReference type="Pfam" id="PF03175"/>
    </source>
</evidence>
<keyword evidence="4" id="KW-0548">Nucleotidyltransferase</keyword>
<sequence length="557" mass="64689">YNRPLLYLWQIVTLGILDPFLRFKIHIFPSGKKMANKTNSSLEDKYCECKKFIQESMKFNIRSWVYVFSNAEKNNVYSARCISGTPSNKIITYVISHTSNTYIDTHVHRKGCKLKLFYMKLSALPQNFSLPQASKKGYFPLLFNTLENQNYVGPLPEASFYAPNAMSTSEREKFIFEREISREIIHAGRAGEFMLLEGFRVDGYLPPENDNAKVSYHRATCTFHSYQLKCTNVFSLLFVAHATKCEEMQQCYCYHEDLKMRELTGTWVANELGTAVKLGYSITKICIIWQYEMTRYKKIDSSGGLFAEYLNTFLKIKQEARGWPSWCTDEATKLQYTEQYRLDEAVAKLCLNLFWGKFGQQSNLKQTEVVKSRESLLKLLTCPGRDVNDILAIDDEILYVNWQYKDDDVTPAPHTSVVIAAYTTTQAGLELYNYLRIICCARRCSRWIQTFYTYTAVTPNKNDKIKCYKNLIKDAFANKDRKSEKMNDEYSKIRLKFKAIRRTKMHEVVTREESKTRCCIEKTTILYVTSLTHFCILSIAFVTEENASYGNLAHFNA</sequence>
<name>A0A232EUC8_9HYME</name>
<dbReference type="InterPro" id="IPR004868">
    <property type="entry name" value="DNA-dir_DNA_pol_B_mt/vir"/>
</dbReference>
<evidence type="ECO:0000256" key="7">
    <source>
        <dbReference type="ARBA" id="ARBA00023125"/>
    </source>
</evidence>
<dbReference type="EMBL" id="NNAY01002137">
    <property type="protein sequence ID" value="OXU21963.1"/>
    <property type="molecule type" value="Genomic_DNA"/>
</dbReference>
<feature type="domain" description="DNA-directed DNA polymerase family B mitochondria/virus" evidence="9">
    <location>
        <begin position="262"/>
        <end position="410"/>
    </location>
</feature>
<dbReference type="GO" id="GO:0006260">
    <property type="term" value="P:DNA replication"/>
    <property type="evidence" value="ECO:0007669"/>
    <property type="project" value="UniProtKB-KW"/>
</dbReference>
<reference evidence="10 11" key="1">
    <citation type="journal article" date="2017" name="Curr. Biol.">
        <title>The Evolution of Venom by Co-option of Single-Copy Genes.</title>
        <authorList>
            <person name="Martinson E.O."/>
            <person name="Mrinalini"/>
            <person name="Kelkar Y.D."/>
            <person name="Chang C.H."/>
            <person name="Werren J.H."/>
        </authorList>
    </citation>
    <scope>NUCLEOTIDE SEQUENCE [LARGE SCALE GENOMIC DNA]</scope>
    <source>
        <strain evidence="10 11">Alberta</strain>
        <tissue evidence="10">Whole body</tissue>
    </source>
</reference>
<keyword evidence="5" id="KW-0235">DNA replication</keyword>
<dbReference type="AlphaFoldDB" id="A0A232EUC8"/>
<keyword evidence="6" id="KW-0239">DNA-directed DNA polymerase</keyword>
<dbReference type="SUPFAM" id="SSF56672">
    <property type="entry name" value="DNA/RNA polymerases"/>
    <property type="match status" value="1"/>
</dbReference>
<evidence type="ECO:0000256" key="1">
    <source>
        <dbReference type="ARBA" id="ARBA00005755"/>
    </source>
</evidence>
<evidence type="ECO:0000256" key="2">
    <source>
        <dbReference type="ARBA" id="ARBA00012417"/>
    </source>
</evidence>
<dbReference type="PANTHER" id="PTHR33568">
    <property type="entry name" value="DNA POLYMERASE"/>
    <property type="match status" value="1"/>
</dbReference>
<dbReference type="STRING" id="543379.A0A232EUC8"/>
<evidence type="ECO:0000313" key="11">
    <source>
        <dbReference type="Proteomes" id="UP000215335"/>
    </source>
</evidence>
<proteinExistence type="inferred from homology"/>
<dbReference type="InterPro" id="IPR043502">
    <property type="entry name" value="DNA/RNA_pol_sf"/>
</dbReference>
<keyword evidence="7" id="KW-0238">DNA-binding</keyword>